<organism evidence="2 3">
    <name type="scientific">Candidatus Shapirobacteria bacterium RBG_13_44_7</name>
    <dbReference type="NCBI Taxonomy" id="1802149"/>
    <lineage>
        <taxon>Bacteria</taxon>
        <taxon>Candidatus Shapironibacteriota</taxon>
    </lineage>
</organism>
<evidence type="ECO:0000256" key="1">
    <source>
        <dbReference type="SAM" id="MobiDB-lite"/>
    </source>
</evidence>
<dbReference type="Proteomes" id="UP000185874">
    <property type="component" value="Unassembled WGS sequence"/>
</dbReference>
<evidence type="ECO:0000313" key="2">
    <source>
        <dbReference type="EMBL" id="OGL52286.1"/>
    </source>
</evidence>
<reference evidence="2 3" key="1">
    <citation type="journal article" date="2016" name="Nat. Commun.">
        <title>Thousands of microbial genomes shed light on interconnected biogeochemical processes in an aquifer system.</title>
        <authorList>
            <person name="Anantharaman K."/>
            <person name="Brown C.T."/>
            <person name="Hug L.A."/>
            <person name="Sharon I."/>
            <person name="Castelle C.J."/>
            <person name="Probst A.J."/>
            <person name="Thomas B.C."/>
            <person name="Singh A."/>
            <person name="Wilkins M.J."/>
            <person name="Karaoz U."/>
            <person name="Brodie E.L."/>
            <person name="Williams K.H."/>
            <person name="Hubbard S.S."/>
            <person name="Banfield J.F."/>
        </authorList>
    </citation>
    <scope>NUCLEOTIDE SEQUENCE [LARGE SCALE GENOMIC DNA]</scope>
</reference>
<protein>
    <submittedName>
        <fullName evidence="2">Uncharacterized protein</fullName>
    </submittedName>
</protein>
<sequence>MTFSDRVGAFLTKYFPPEGLEEFEKQRVAAGDSTEHVVRPERTSGAEAGGEINYDDPRPGSPPRK</sequence>
<feature type="compositionally biased region" description="Basic and acidic residues" evidence="1">
    <location>
        <begin position="28"/>
        <end position="44"/>
    </location>
</feature>
<feature type="region of interest" description="Disordered" evidence="1">
    <location>
        <begin position="28"/>
        <end position="65"/>
    </location>
</feature>
<dbReference type="AlphaFoldDB" id="A0A1F7SEP8"/>
<proteinExistence type="predicted"/>
<name>A0A1F7SEP8_9BACT</name>
<gene>
    <name evidence="2" type="ORF">A3K55_01875</name>
</gene>
<comment type="caution">
    <text evidence="2">The sequence shown here is derived from an EMBL/GenBank/DDBJ whole genome shotgun (WGS) entry which is preliminary data.</text>
</comment>
<accession>A0A1F7SEP8</accession>
<dbReference type="EMBL" id="MGDJ01000029">
    <property type="protein sequence ID" value="OGL52286.1"/>
    <property type="molecule type" value="Genomic_DNA"/>
</dbReference>
<evidence type="ECO:0000313" key="3">
    <source>
        <dbReference type="Proteomes" id="UP000185874"/>
    </source>
</evidence>